<evidence type="ECO:0000256" key="5">
    <source>
        <dbReference type="ARBA" id="ARBA00023128"/>
    </source>
</evidence>
<dbReference type="GeneID" id="37203549"/>
<reference evidence="7 8" key="1">
    <citation type="submission" date="2018-02" db="EMBL/GenBank/DDBJ databases">
        <title>The genomes of Aspergillus section Nigri reveals drivers in fungal speciation.</title>
        <authorList>
            <consortium name="DOE Joint Genome Institute"/>
            <person name="Vesth T.C."/>
            <person name="Nybo J."/>
            <person name="Theobald S."/>
            <person name="Brandl J."/>
            <person name="Frisvad J.C."/>
            <person name="Nielsen K.F."/>
            <person name="Lyhne E.K."/>
            <person name="Kogle M.E."/>
            <person name="Kuo A."/>
            <person name="Riley R."/>
            <person name="Clum A."/>
            <person name="Nolan M."/>
            <person name="Lipzen A."/>
            <person name="Salamov A."/>
            <person name="Henrissat B."/>
            <person name="Wiebenga A."/>
            <person name="De vries R.P."/>
            <person name="Grigoriev I.V."/>
            <person name="Mortensen U.H."/>
            <person name="Andersen M.R."/>
            <person name="Baker S.E."/>
        </authorList>
    </citation>
    <scope>NUCLEOTIDE SEQUENCE [LARGE SCALE GENOMIC DNA]</scope>
    <source>
        <strain evidence="7 8">CBS 101889</strain>
    </source>
</reference>
<dbReference type="Proteomes" id="UP000248961">
    <property type="component" value="Unassembled WGS sequence"/>
</dbReference>
<dbReference type="SUPFAM" id="SSF56112">
    <property type="entry name" value="Protein kinase-like (PK-like)"/>
    <property type="match status" value="1"/>
</dbReference>
<keyword evidence="4" id="KW-0809">Transit peptide</keyword>
<comment type="similarity">
    <text evidence="2">Belongs to the AIM9 family.</text>
</comment>
<evidence type="ECO:0000256" key="4">
    <source>
        <dbReference type="ARBA" id="ARBA00022946"/>
    </source>
</evidence>
<proteinExistence type="inferred from homology"/>
<accession>A0A395IA62</accession>
<organism evidence="7 8">
    <name type="scientific">Aspergillus homomorphus (strain CBS 101889)</name>
    <dbReference type="NCBI Taxonomy" id="1450537"/>
    <lineage>
        <taxon>Eukaryota</taxon>
        <taxon>Fungi</taxon>
        <taxon>Dikarya</taxon>
        <taxon>Ascomycota</taxon>
        <taxon>Pezizomycotina</taxon>
        <taxon>Eurotiomycetes</taxon>
        <taxon>Eurotiomycetidae</taxon>
        <taxon>Eurotiales</taxon>
        <taxon>Aspergillaceae</taxon>
        <taxon>Aspergillus</taxon>
        <taxon>Aspergillus subgen. Circumdati</taxon>
    </lineage>
</organism>
<dbReference type="VEuPathDB" id="FungiDB:BO97DRAFT_458945"/>
<comment type="subcellular location">
    <subcellularLocation>
        <location evidence="1">Mitochondrion</location>
    </subcellularLocation>
</comment>
<keyword evidence="5" id="KW-0496">Mitochondrion</keyword>
<dbReference type="PANTHER" id="PTHR36091:SF1">
    <property type="entry name" value="ALTERED INHERITANCE OF MITOCHONDRIA PROTEIN 9, MITOCHONDRIAL"/>
    <property type="match status" value="1"/>
</dbReference>
<evidence type="ECO:0000313" key="7">
    <source>
        <dbReference type="EMBL" id="RAL15958.1"/>
    </source>
</evidence>
<dbReference type="AlphaFoldDB" id="A0A395IA62"/>
<gene>
    <name evidence="7" type="ORF">BO97DRAFT_458945</name>
</gene>
<sequence>MDKLNREFSRGFLLTMDNGCELIAKIPCAHTEQAFLASEVATSKYLRQYTSLPIPNVLAWNPDKTNEIGSEYLIVEKIYGVALKDLWENLSSLDRYSIIEKIVAMETELANLDFSAYGALYLRGSVPDQPKYYPLASERDCGESFCVGALYKLSQIDDNTESSGELTSYGPCQSIFHIHVILLYSLLAIKPSVENKFQAMTQVDFDPINETRALLEKASILISILTSDNRVQRVSKPSL</sequence>
<evidence type="ECO:0000256" key="6">
    <source>
        <dbReference type="ARBA" id="ARBA00031849"/>
    </source>
</evidence>
<keyword evidence="8" id="KW-1185">Reference proteome</keyword>
<evidence type="ECO:0000256" key="3">
    <source>
        <dbReference type="ARBA" id="ARBA00016197"/>
    </source>
</evidence>
<dbReference type="EMBL" id="KZ824270">
    <property type="protein sequence ID" value="RAL15958.1"/>
    <property type="molecule type" value="Genomic_DNA"/>
</dbReference>
<evidence type="ECO:0000256" key="2">
    <source>
        <dbReference type="ARBA" id="ARBA00005543"/>
    </source>
</evidence>
<evidence type="ECO:0000313" key="8">
    <source>
        <dbReference type="Proteomes" id="UP000248961"/>
    </source>
</evidence>
<dbReference type="PANTHER" id="PTHR36091">
    <property type="entry name" value="ALTERED INHERITANCE OF MITOCHONDRIA PROTEIN 9, MITOCHONDRIAL"/>
    <property type="match status" value="1"/>
</dbReference>
<dbReference type="RefSeq" id="XP_025555112.1">
    <property type="nucleotide sequence ID" value="XM_025699260.1"/>
</dbReference>
<protein>
    <recommendedName>
        <fullName evidence="3">Altered inheritance of mitochondria protein 9, mitochondrial</fullName>
    </recommendedName>
    <alternativeName>
        <fullName evidence="6">Found in mitochondrial proteome protein 29</fullName>
    </alternativeName>
</protein>
<dbReference type="InterPro" id="IPR051035">
    <property type="entry name" value="Mito_inheritance_9"/>
</dbReference>
<dbReference type="GO" id="GO:0005739">
    <property type="term" value="C:mitochondrion"/>
    <property type="evidence" value="ECO:0007669"/>
    <property type="project" value="UniProtKB-SubCell"/>
</dbReference>
<evidence type="ECO:0000256" key="1">
    <source>
        <dbReference type="ARBA" id="ARBA00004173"/>
    </source>
</evidence>
<dbReference type="InterPro" id="IPR011009">
    <property type="entry name" value="Kinase-like_dom_sf"/>
</dbReference>
<dbReference type="OrthoDB" id="2831558at2759"/>
<name>A0A395IA62_ASPHC</name>